<dbReference type="InterPro" id="IPR039561">
    <property type="entry name" value="Peptidase_M15C"/>
</dbReference>
<gene>
    <name evidence="3" type="primary">cwlK</name>
    <name evidence="3" type="ORF">NCTC10815_02901</name>
</gene>
<evidence type="ECO:0000313" key="3">
    <source>
        <dbReference type="EMBL" id="STY45521.1"/>
    </source>
</evidence>
<keyword evidence="3" id="KW-0378">Hydrolase</keyword>
<sequence>MTSYYYERSLSNVNKLAVNTKAAAKKLLSWAESNGIEVLIYETIRTKEQQAANVASGASQTMKSYHLVGQAMDFVMASGKTVDWSGYRSAKAKKFVAKAKALGFEWGGDWKGFVDNPHLQFNYKGYGTDPFTGSPASGGNGNSSKPDTSGSSLTLVGYMEANKMDSSYNNRAKLAKKYGIAGYKGTAAQNIKLLALLKADKPHTPKSNYYTSNPKKVKVITDSVGAYNSTTFTDKTMTGGRYKKGTVFTITGIKKDKHGTPRLVTKSGFLITANKEYVKQV</sequence>
<dbReference type="EMBL" id="UGPG01000001">
    <property type="protein sequence ID" value="STY45521.1"/>
    <property type="molecule type" value="Genomic_DNA"/>
</dbReference>
<dbReference type="Proteomes" id="UP000254879">
    <property type="component" value="Unassembled WGS sequence"/>
</dbReference>
<evidence type="ECO:0000259" key="2">
    <source>
        <dbReference type="Pfam" id="PF19087"/>
    </source>
</evidence>
<feature type="domain" description="Peptidase M15C" evidence="1">
    <location>
        <begin position="59"/>
        <end position="120"/>
    </location>
</feature>
<dbReference type="EC" id="3.4.-.-" evidence="3"/>
<name>A0A378MGW4_LISGR</name>
<dbReference type="AlphaFoldDB" id="A0A378MGW4"/>
<dbReference type="SUPFAM" id="SSF158634">
    <property type="entry name" value="RPA2825-like"/>
    <property type="match status" value="1"/>
</dbReference>
<dbReference type="Pfam" id="PF19087">
    <property type="entry name" value="DUF5776"/>
    <property type="match status" value="1"/>
</dbReference>
<evidence type="ECO:0000259" key="1">
    <source>
        <dbReference type="Pfam" id="PF13539"/>
    </source>
</evidence>
<dbReference type="CDD" id="cd14845">
    <property type="entry name" value="L-Ala-D-Glu_peptidase_like"/>
    <property type="match status" value="1"/>
</dbReference>
<feature type="domain" description="DUF5776" evidence="2">
    <location>
        <begin position="209"/>
        <end position="278"/>
    </location>
</feature>
<reference evidence="3 4" key="1">
    <citation type="submission" date="2018-06" db="EMBL/GenBank/DDBJ databases">
        <authorList>
            <consortium name="Pathogen Informatics"/>
            <person name="Doyle S."/>
        </authorList>
    </citation>
    <scope>NUCLEOTIDE SEQUENCE [LARGE SCALE GENOMIC DNA]</scope>
    <source>
        <strain evidence="4">NCTC 10815</strain>
    </source>
</reference>
<proteinExistence type="predicted"/>
<evidence type="ECO:0000313" key="4">
    <source>
        <dbReference type="Proteomes" id="UP000254879"/>
    </source>
</evidence>
<dbReference type="InterPro" id="IPR009045">
    <property type="entry name" value="Zn_M74/Hedgehog-like"/>
</dbReference>
<dbReference type="GO" id="GO:0008233">
    <property type="term" value="F:peptidase activity"/>
    <property type="evidence" value="ECO:0007669"/>
    <property type="project" value="InterPro"/>
</dbReference>
<organism evidence="3 4">
    <name type="scientific">Listeria grayi</name>
    <name type="common">Listeria murrayi</name>
    <dbReference type="NCBI Taxonomy" id="1641"/>
    <lineage>
        <taxon>Bacteria</taxon>
        <taxon>Bacillati</taxon>
        <taxon>Bacillota</taxon>
        <taxon>Bacilli</taxon>
        <taxon>Bacillales</taxon>
        <taxon>Listeriaceae</taxon>
        <taxon>Listeria</taxon>
    </lineage>
</organism>
<protein>
    <submittedName>
        <fullName evidence="3">Peptidoglycan L-alanyl-D-glutamate endopeptidase CwlK</fullName>
        <ecNumber evidence="3">3.4.-.-</ecNumber>
    </submittedName>
</protein>
<dbReference type="RefSeq" id="WP_115346358.1">
    <property type="nucleotide sequence ID" value="NZ_UGPG01000001.1"/>
</dbReference>
<dbReference type="Gene3D" id="3.30.1380.10">
    <property type="match status" value="1"/>
</dbReference>
<dbReference type="InterPro" id="IPR044081">
    <property type="entry name" value="DUF5776"/>
</dbReference>
<accession>A0A378MGW4</accession>
<dbReference type="SUPFAM" id="SSF55166">
    <property type="entry name" value="Hedgehog/DD-peptidase"/>
    <property type="match status" value="1"/>
</dbReference>
<dbReference type="Pfam" id="PF13539">
    <property type="entry name" value="Peptidase_M15_4"/>
    <property type="match status" value="1"/>
</dbReference>